<reference evidence="11 12" key="1">
    <citation type="submission" date="2019-05" db="EMBL/GenBank/DDBJ databases">
        <authorList>
            <consortium name="Pathogen Informatics"/>
        </authorList>
    </citation>
    <scope>NUCLEOTIDE SEQUENCE [LARGE SCALE GENOMIC DNA]</scope>
    <source>
        <strain evidence="11 12">NM319</strain>
    </source>
</reference>
<dbReference type="HAMAP" id="MF_00509">
    <property type="entry name" value="ZipA"/>
    <property type="match status" value="1"/>
</dbReference>
<evidence type="ECO:0000313" key="12">
    <source>
        <dbReference type="Proteomes" id="UP000308167"/>
    </source>
</evidence>
<name>A0ABY6TM59_9PAST</name>
<dbReference type="RefSeq" id="WP_135710683.1">
    <property type="nucleotide sequence ID" value="NZ_CABFKI010000010.1"/>
</dbReference>
<comment type="subcellular location">
    <subcellularLocation>
        <location evidence="8">Cell inner membrane</location>
        <topology evidence="8">Single-pass type I membrane protein</topology>
    </subcellularLocation>
    <text evidence="8">Localizes to the Z ring in an FtsZ-dependent manner.</text>
</comment>
<evidence type="ECO:0000256" key="2">
    <source>
        <dbReference type="ARBA" id="ARBA00022519"/>
    </source>
</evidence>
<sequence length="353" mass="38958">MELNTILIILGIIALIGLVGHGIWSNRREKSLYFDNANAFGRETQRTTLKPSETAVPDFAQKPQGQALQQESQPAQPTLEQHIVNATDAYAYENTAQSVNDIRISIPTMSDAATQQYAMSPQSPAQPVTQQVEKVPVNAPIHYEYKSDVKPSAANFAEGNLAERNLDDLARFDNTEEGIHQATPELQVSLQETATFNSPISQAKPIEPVVAPTAETYVTEKPAEDYIMLYVVAAENRLFQGVQLHQALEREGFILGHDALYHRHLDLTVASPVIFSVANVDQPGSFPIHHMHDFSTIGVVIYMPLPSAGNNRVNLKTMLKSAKNLAAQLGGFVLTDEEQELDENAEQDYLARV</sequence>
<comment type="similarity">
    <text evidence="8 9">Belongs to the ZipA family.</text>
</comment>
<dbReference type="PANTHER" id="PTHR38685">
    <property type="entry name" value="CELL DIVISION PROTEIN ZIPA"/>
    <property type="match status" value="1"/>
</dbReference>
<comment type="subunit">
    <text evidence="8">Interacts with FtsZ via their C-terminal domains.</text>
</comment>
<feature type="domain" description="ZipA C-terminal FtsZ-binding" evidence="10">
    <location>
        <begin position="223"/>
        <end position="353"/>
    </location>
</feature>
<evidence type="ECO:0000256" key="5">
    <source>
        <dbReference type="ARBA" id="ARBA00022989"/>
    </source>
</evidence>
<evidence type="ECO:0000256" key="8">
    <source>
        <dbReference type="HAMAP-Rule" id="MF_00509"/>
    </source>
</evidence>
<dbReference type="PANTHER" id="PTHR38685:SF1">
    <property type="entry name" value="CELL DIVISION PROTEIN ZIPA"/>
    <property type="match status" value="1"/>
</dbReference>
<feature type="transmembrane region" description="Helical" evidence="8">
    <location>
        <begin position="6"/>
        <end position="24"/>
    </location>
</feature>
<dbReference type="Pfam" id="PF04354">
    <property type="entry name" value="ZipA_C"/>
    <property type="match status" value="1"/>
</dbReference>
<evidence type="ECO:0000256" key="4">
    <source>
        <dbReference type="ARBA" id="ARBA00022692"/>
    </source>
</evidence>
<evidence type="ECO:0000313" key="11">
    <source>
        <dbReference type="EMBL" id="VTU08819.1"/>
    </source>
</evidence>
<keyword evidence="7 8" id="KW-0131">Cell cycle</keyword>
<evidence type="ECO:0000256" key="6">
    <source>
        <dbReference type="ARBA" id="ARBA00023136"/>
    </source>
</evidence>
<dbReference type="GO" id="GO:0051301">
    <property type="term" value="P:cell division"/>
    <property type="evidence" value="ECO:0007669"/>
    <property type="project" value="UniProtKB-KW"/>
</dbReference>
<dbReference type="InterPro" id="IPR011919">
    <property type="entry name" value="Cell_div_ZipA"/>
</dbReference>
<keyword evidence="1 8" id="KW-1003">Cell membrane</keyword>
<keyword evidence="6 8" id="KW-0472">Membrane</keyword>
<evidence type="ECO:0000259" key="10">
    <source>
        <dbReference type="SMART" id="SM00771"/>
    </source>
</evidence>
<evidence type="ECO:0000256" key="7">
    <source>
        <dbReference type="ARBA" id="ARBA00023306"/>
    </source>
</evidence>
<evidence type="ECO:0000256" key="1">
    <source>
        <dbReference type="ARBA" id="ARBA00022475"/>
    </source>
</evidence>
<dbReference type="Proteomes" id="UP000308167">
    <property type="component" value="Unassembled WGS sequence"/>
</dbReference>
<evidence type="ECO:0000256" key="9">
    <source>
        <dbReference type="RuleBase" id="RU003612"/>
    </source>
</evidence>
<keyword evidence="12" id="KW-1185">Reference proteome</keyword>
<evidence type="ECO:0000256" key="3">
    <source>
        <dbReference type="ARBA" id="ARBA00022618"/>
    </source>
</evidence>
<dbReference type="Gene3D" id="3.30.1400.10">
    <property type="entry name" value="ZipA, C-terminal FtsZ-binding domain"/>
    <property type="match status" value="1"/>
</dbReference>
<dbReference type="InterPro" id="IPR007449">
    <property type="entry name" value="ZipA_FtsZ-bd_C"/>
</dbReference>
<dbReference type="SUPFAM" id="SSF64383">
    <property type="entry name" value="Cell-division protein ZipA, C-terminal domain"/>
    <property type="match status" value="1"/>
</dbReference>
<comment type="function">
    <text evidence="8 9">Essential cell division protein that stabilizes the FtsZ protofilaments by cross-linking them and that serves as a cytoplasmic membrane anchor for the Z ring. Also required for the recruitment to the septal ring of downstream cell division proteins.</text>
</comment>
<organism evidence="11 12">
    <name type="scientific">Actinobacillus porcinus</name>
    <dbReference type="NCBI Taxonomy" id="51048"/>
    <lineage>
        <taxon>Bacteria</taxon>
        <taxon>Pseudomonadati</taxon>
        <taxon>Pseudomonadota</taxon>
        <taxon>Gammaproteobacteria</taxon>
        <taxon>Pasteurellales</taxon>
        <taxon>Pasteurellaceae</taxon>
        <taxon>Actinobacillus</taxon>
    </lineage>
</organism>
<dbReference type="EMBL" id="CABFKI010000010">
    <property type="protein sequence ID" value="VTU08819.1"/>
    <property type="molecule type" value="Genomic_DNA"/>
</dbReference>
<keyword evidence="2 8" id="KW-0997">Cell inner membrane</keyword>
<keyword evidence="5 8" id="KW-1133">Transmembrane helix</keyword>
<gene>
    <name evidence="8 11" type="primary">zipA</name>
    <name evidence="11" type="ORF">SAMEA1410922_01659</name>
</gene>
<dbReference type="InterPro" id="IPR036765">
    <property type="entry name" value="ZipA_FtsZ-bd_C_sf"/>
</dbReference>
<keyword evidence="3 8" id="KW-0132">Cell division</keyword>
<protein>
    <recommendedName>
        <fullName evidence="8 9">Cell division protein ZipA</fullName>
    </recommendedName>
</protein>
<accession>A0ABY6TM59</accession>
<dbReference type="SMART" id="SM00771">
    <property type="entry name" value="ZipA_C"/>
    <property type="match status" value="1"/>
</dbReference>
<dbReference type="NCBIfam" id="TIGR02205">
    <property type="entry name" value="septum_zipA"/>
    <property type="match status" value="1"/>
</dbReference>
<keyword evidence="4 8" id="KW-0812">Transmembrane</keyword>
<comment type="caution">
    <text evidence="11">The sequence shown here is derived from an EMBL/GenBank/DDBJ whole genome shotgun (WGS) entry which is preliminary data.</text>
</comment>
<dbReference type="GeneID" id="86156036"/>
<proteinExistence type="inferred from homology"/>